<protein>
    <recommendedName>
        <fullName evidence="2">Aminoglycoside phosphotransferase domain-containing protein</fullName>
    </recommendedName>
</protein>
<evidence type="ECO:0000313" key="5">
    <source>
        <dbReference type="Proteomes" id="UP000260812"/>
    </source>
</evidence>
<comment type="caution">
    <text evidence="4">The sequence shown here is derived from an EMBL/GenBank/DDBJ whole genome shotgun (WGS) entry which is preliminary data.</text>
</comment>
<feature type="domain" description="Aminoglycoside phosphotransferase" evidence="2">
    <location>
        <begin position="30"/>
        <end position="251"/>
    </location>
</feature>
<dbReference type="GO" id="GO:0009088">
    <property type="term" value="P:threonine biosynthetic process"/>
    <property type="evidence" value="ECO:0007669"/>
    <property type="project" value="TreeGrafter"/>
</dbReference>
<dbReference type="PANTHER" id="PTHR21064">
    <property type="entry name" value="AMINOGLYCOSIDE PHOSPHOTRANSFERASE DOMAIN-CONTAINING PROTEIN-RELATED"/>
    <property type="match status" value="1"/>
</dbReference>
<dbReference type="InterPro" id="IPR050249">
    <property type="entry name" value="Pseudomonas-type_ThrB"/>
</dbReference>
<dbReference type="SUPFAM" id="SSF56112">
    <property type="entry name" value="Protein kinase-like (PK-like)"/>
    <property type="match status" value="1"/>
</dbReference>
<keyword evidence="5" id="KW-1185">Reference proteome</keyword>
<reference evidence="4 6" key="1">
    <citation type="submission" date="2018-08" db="EMBL/GenBank/DDBJ databases">
        <title>A genome reference for cultivated species of the human gut microbiota.</title>
        <authorList>
            <person name="Zou Y."/>
            <person name="Xue W."/>
            <person name="Luo G."/>
        </authorList>
    </citation>
    <scope>NUCLEOTIDE SEQUENCE [LARGE SCALE GENOMIC DNA]</scope>
    <source>
        <strain evidence="4 6">AF26-4BH</strain>
        <strain evidence="3">TF05-5AC</strain>
    </source>
</reference>
<dbReference type="Gene3D" id="3.90.1200.10">
    <property type="match status" value="1"/>
</dbReference>
<dbReference type="Proteomes" id="UP000260812">
    <property type="component" value="Unassembled WGS sequence"/>
</dbReference>
<comment type="similarity">
    <text evidence="1">Belongs to the pseudomonas-type ThrB family.</text>
</comment>
<dbReference type="OrthoDB" id="4030632at2"/>
<dbReference type="Proteomes" id="UP000261166">
    <property type="component" value="Unassembled WGS sequence"/>
</dbReference>
<dbReference type="EMBL" id="QVLV01000001">
    <property type="protein sequence ID" value="RGE65133.1"/>
    <property type="molecule type" value="Genomic_DNA"/>
</dbReference>
<proteinExistence type="inferred from homology"/>
<gene>
    <name evidence="4" type="ORF">DWY69_06160</name>
    <name evidence="3" type="ORF">DXC51_02080</name>
</gene>
<evidence type="ECO:0000259" key="2">
    <source>
        <dbReference type="Pfam" id="PF01636"/>
    </source>
</evidence>
<sequence>MEVFQVELESNLLLSQAKQLYHITPLWEITTGYSGDSIFEAESGLRRRILRVAEFSNKKEAHVEFETRWTEYLALRMEGIAKPVRSVNNRLYEVAGAGGKTYILSLQEKAPGKIVDINDPKEFNEELFFQLGMLMGHMHKLTMCYEGNQRCPEFKWNGPHFWRRNIAIPDEAVRQGEKRFLEELEQLPIGNENYGIVHFDIHTDNFLVENKRITLIDFDACQFNWYAADMASAMFFMVQKGAGPLKNLTEKERTNFAEAYLLSYLKGYLQTNTINAYWIGKMDLFMRYQMIDEYVAAQTGWPEESAHLKQWYLNWYKERIVKHLPYVFIDYERILRNLPDLKKI</sequence>
<name>A0A3E3J177_9FIRM</name>
<dbReference type="EMBL" id="QVLU01000004">
    <property type="protein sequence ID" value="RGE73065.1"/>
    <property type="molecule type" value="Genomic_DNA"/>
</dbReference>
<dbReference type="InterPro" id="IPR011009">
    <property type="entry name" value="Kinase-like_dom_sf"/>
</dbReference>
<evidence type="ECO:0000313" key="4">
    <source>
        <dbReference type="EMBL" id="RGE73065.1"/>
    </source>
</evidence>
<dbReference type="InterPro" id="IPR002575">
    <property type="entry name" value="Aminoglycoside_PTrfase"/>
</dbReference>
<dbReference type="PANTHER" id="PTHR21064:SF6">
    <property type="entry name" value="AMINOGLYCOSIDE PHOSPHOTRANSFERASE DOMAIN-CONTAINING PROTEIN"/>
    <property type="match status" value="1"/>
</dbReference>
<evidence type="ECO:0000313" key="3">
    <source>
        <dbReference type="EMBL" id="RGE65133.1"/>
    </source>
</evidence>
<dbReference type="GO" id="GO:0004413">
    <property type="term" value="F:homoserine kinase activity"/>
    <property type="evidence" value="ECO:0007669"/>
    <property type="project" value="TreeGrafter"/>
</dbReference>
<evidence type="ECO:0000256" key="1">
    <source>
        <dbReference type="ARBA" id="ARBA00038240"/>
    </source>
</evidence>
<dbReference type="AlphaFoldDB" id="A0A3E3J177"/>
<evidence type="ECO:0000313" key="6">
    <source>
        <dbReference type="Proteomes" id="UP000261166"/>
    </source>
</evidence>
<organism evidence="4 6">
    <name type="scientific">Eisenbergiella massiliensis</name>
    <dbReference type="NCBI Taxonomy" id="1720294"/>
    <lineage>
        <taxon>Bacteria</taxon>
        <taxon>Bacillati</taxon>
        <taxon>Bacillota</taxon>
        <taxon>Clostridia</taxon>
        <taxon>Lachnospirales</taxon>
        <taxon>Lachnospiraceae</taxon>
        <taxon>Eisenbergiella</taxon>
    </lineage>
</organism>
<dbReference type="Pfam" id="PF01636">
    <property type="entry name" value="APH"/>
    <property type="match status" value="1"/>
</dbReference>
<accession>A0A3E3J177</accession>